<sequence length="315" mass="35018">MELRHLRHFVVAAEQESIASAARILCMVQPALTRSIQTLEESVGAQLFVRHARGVKLTAAGRQCYQDATRLLQEAAQMRSNAVRASEGVLGNLHLAISPQHAWLPLICRMLGQFRDEHSLVTLMLDMLQSGRQLDGIHRGDLDAGFMFMRPRHDSSFAGLLVHNEHLVLAVPENSPYAKSPPKRLSELSGEPYIGTPKASSFHFNDFVENEYRRLNFQPRTVQMGSNFLVMLGLVAAGMGIAVVPGVSRFMHPRGIVFHNVPDLDSQLELELVWRSNDNSPVLARFLDVARRACAEGGVGERDWAPHREGAMTSI</sequence>
<dbReference type="InterPro" id="IPR036388">
    <property type="entry name" value="WH-like_DNA-bd_sf"/>
</dbReference>
<feature type="domain" description="HTH lysR-type" evidence="6">
    <location>
        <begin position="1"/>
        <end position="58"/>
    </location>
</feature>
<dbReference type="GeneID" id="93120046"/>
<dbReference type="PROSITE" id="PS50931">
    <property type="entry name" value="HTH_LYSR"/>
    <property type="match status" value="1"/>
</dbReference>
<keyword evidence="2" id="KW-0805">Transcription regulation</keyword>
<dbReference type="Gene3D" id="1.10.10.10">
    <property type="entry name" value="Winged helix-like DNA-binding domain superfamily/Winged helix DNA-binding domain"/>
    <property type="match status" value="1"/>
</dbReference>
<dbReference type="Proteomes" id="UP000026682">
    <property type="component" value="Unassembled WGS sequence"/>
</dbReference>
<dbReference type="PRINTS" id="PR00039">
    <property type="entry name" value="HTHLYSR"/>
</dbReference>
<feature type="transmembrane region" description="Helical" evidence="5">
    <location>
        <begin position="228"/>
        <end position="247"/>
    </location>
</feature>
<keyword evidence="3" id="KW-0238">DNA-binding</keyword>
<dbReference type="PANTHER" id="PTHR30346">
    <property type="entry name" value="TRANSCRIPTIONAL DUAL REGULATOR HCAR-RELATED"/>
    <property type="match status" value="1"/>
</dbReference>
<dbReference type="GO" id="GO:0032993">
    <property type="term" value="C:protein-DNA complex"/>
    <property type="evidence" value="ECO:0007669"/>
    <property type="project" value="TreeGrafter"/>
</dbReference>
<evidence type="ECO:0000256" key="4">
    <source>
        <dbReference type="ARBA" id="ARBA00023163"/>
    </source>
</evidence>
<dbReference type="Pfam" id="PF03466">
    <property type="entry name" value="LysR_substrate"/>
    <property type="match status" value="1"/>
</dbReference>
<keyword evidence="5" id="KW-0812">Transmembrane</keyword>
<gene>
    <name evidence="7" type="ORF">L497_1104</name>
</gene>
<dbReference type="Pfam" id="PF00126">
    <property type="entry name" value="HTH_1"/>
    <property type="match status" value="1"/>
</dbReference>
<name>A0A158M7W8_9BORD</name>
<keyword evidence="5" id="KW-0472">Membrane</keyword>
<dbReference type="SUPFAM" id="SSF53850">
    <property type="entry name" value="Periplasmic binding protein-like II"/>
    <property type="match status" value="1"/>
</dbReference>
<dbReference type="GO" id="GO:0003677">
    <property type="term" value="F:DNA binding"/>
    <property type="evidence" value="ECO:0007669"/>
    <property type="project" value="UniProtKB-KW"/>
</dbReference>
<dbReference type="RefSeq" id="WP_005013732.1">
    <property type="nucleotide sequence ID" value="NZ_JFZZ01000031.1"/>
</dbReference>
<comment type="caution">
    <text evidence="7">The sequence shown here is derived from an EMBL/GenBank/DDBJ whole genome shotgun (WGS) entry which is preliminary data.</text>
</comment>
<keyword evidence="5" id="KW-1133">Transmembrane helix</keyword>
<dbReference type="InterPro" id="IPR036390">
    <property type="entry name" value="WH_DNA-bd_sf"/>
</dbReference>
<dbReference type="CDD" id="cd08414">
    <property type="entry name" value="PBP2_LTTR_aromatics_like"/>
    <property type="match status" value="1"/>
</dbReference>
<dbReference type="Gene3D" id="3.40.190.10">
    <property type="entry name" value="Periplasmic binding protein-like II"/>
    <property type="match status" value="2"/>
</dbReference>
<proteinExistence type="inferred from homology"/>
<dbReference type="InterPro" id="IPR005119">
    <property type="entry name" value="LysR_subst-bd"/>
</dbReference>
<evidence type="ECO:0000256" key="3">
    <source>
        <dbReference type="ARBA" id="ARBA00023125"/>
    </source>
</evidence>
<keyword evidence="4" id="KW-0804">Transcription</keyword>
<protein>
    <submittedName>
        <fullName evidence="7">LysR substrate-binding domain protein</fullName>
    </submittedName>
</protein>
<comment type="similarity">
    <text evidence="1">Belongs to the LysR transcriptional regulatory family.</text>
</comment>
<dbReference type="PANTHER" id="PTHR30346:SF28">
    <property type="entry name" value="HTH-TYPE TRANSCRIPTIONAL REGULATOR CYNR"/>
    <property type="match status" value="1"/>
</dbReference>
<dbReference type="STRING" id="35814.BBB42_08945"/>
<accession>A0A158M7W8</accession>
<evidence type="ECO:0000259" key="6">
    <source>
        <dbReference type="PROSITE" id="PS50931"/>
    </source>
</evidence>
<dbReference type="SUPFAM" id="SSF46785">
    <property type="entry name" value="Winged helix' DNA-binding domain"/>
    <property type="match status" value="1"/>
</dbReference>
<dbReference type="GO" id="GO:0003700">
    <property type="term" value="F:DNA-binding transcription factor activity"/>
    <property type="evidence" value="ECO:0007669"/>
    <property type="project" value="InterPro"/>
</dbReference>
<dbReference type="PATRIC" id="fig|1331206.3.peg.742"/>
<reference evidence="7 8" key="1">
    <citation type="submission" date="2014-03" db="EMBL/GenBank/DDBJ databases">
        <title>Genome sequence of Bordetella holmseii.</title>
        <authorList>
            <person name="Harvill E."/>
            <person name="Goodfield L.L."/>
            <person name="Ivanov Y."/>
            <person name="Meyer J.A."/>
            <person name="Newth C."/>
            <person name="Cassiday P."/>
            <person name="Tondella M.L."/>
            <person name="Liao P."/>
            <person name="Zimmerman J."/>
            <person name="Meert K."/>
            <person name="Wessel D."/>
            <person name="Berger J."/>
            <person name="Dean J.M."/>
            <person name="Holubkov R."/>
            <person name="Burr J."/>
            <person name="Liu T."/>
            <person name="Brinkac L.M."/>
            <person name="Sanka R."/>
            <person name="Kim M."/>
            <person name="Losada L."/>
        </authorList>
    </citation>
    <scope>NUCLEOTIDE SEQUENCE [LARGE SCALE GENOMIC DNA]</scope>
    <source>
        <strain evidence="7 8">CDC-H585-BH</strain>
    </source>
</reference>
<dbReference type="InterPro" id="IPR000847">
    <property type="entry name" value="LysR_HTH_N"/>
</dbReference>
<evidence type="ECO:0000256" key="2">
    <source>
        <dbReference type="ARBA" id="ARBA00023015"/>
    </source>
</evidence>
<organism evidence="7 8">
    <name type="scientific">Bordetella holmesii CDC-H585-BH</name>
    <dbReference type="NCBI Taxonomy" id="1331206"/>
    <lineage>
        <taxon>Bacteria</taxon>
        <taxon>Pseudomonadati</taxon>
        <taxon>Pseudomonadota</taxon>
        <taxon>Betaproteobacteria</taxon>
        <taxon>Burkholderiales</taxon>
        <taxon>Alcaligenaceae</taxon>
        <taxon>Bordetella</taxon>
    </lineage>
</organism>
<evidence type="ECO:0000313" key="7">
    <source>
        <dbReference type="EMBL" id="KAK97115.1"/>
    </source>
</evidence>
<evidence type="ECO:0000256" key="1">
    <source>
        <dbReference type="ARBA" id="ARBA00009437"/>
    </source>
</evidence>
<dbReference type="FunFam" id="1.10.10.10:FF:000001">
    <property type="entry name" value="LysR family transcriptional regulator"/>
    <property type="match status" value="1"/>
</dbReference>
<evidence type="ECO:0000313" key="8">
    <source>
        <dbReference type="Proteomes" id="UP000026682"/>
    </source>
</evidence>
<dbReference type="EMBL" id="JFZZ01000031">
    <property type="protein sequence ID" value="KAK97115.1"/>
    <property type="molecule type" value="Genomic_DNA"/>
</dbReference>
<evidence type="ECO:0000256" key="5">
    <source>
        <dbReference type="SAM" id="Phobius"/>
    </source>
</evidence>
<dbReference type="AlphaFoldDB" id="A0A158M7W8"/>